<evidence type="ECO:0000313" key="1">
    <source>
        <dbReference type="EMBL" id="PKY49302.1"/>
    </source>
</evidence>
<accession>A0A2I1GRL8</accession>
<dbReference type="Proteomes" id="UP000234323">
    <property type="component" value="Unassembled WGS sequence"/>
</dbReference>
<dbReference type="VEuPathDB" id="FungiDB:RhiirA1_532654"/>
<comment type="caution">
    <text evidence="1">The sequence shown here is derived from an EMBL/GenBank/DDBJ whole genome shotgun (WGS) entry which is preliminary data.</text>
</comment>
<proteinExistence type="predicted"/>
<keyword evidence="2" id="KW-1185">Reference proteome</keyword>
<organism evidence="1 2">
    <name type="scientific">Rhizophagus irregularis</name>
    <dbReference type="NCBI Taxonomy" id="588596"/>
    <lineage>
        <taxon>Eukaryota</taxon>
        <taxon>Fungi</taxon>
        <taxon>Fungi incertae sedis</taxon>
        <taxon>Mucoromycota</taxon>
        <taxon>Glomeromycotina</taxon>
        <taxon>Glomeromycetes</taxon>
        <taxon>Glomerales</taxon>
        <taxon>Glomeraceae</taxon>
        <taxon>Rhizophagus</taxon>
    </lineage>
</organism>
<dbReference type="VEuPathDB" id="FungiDB:FUN_012220"/>
<gene>
    <name evidence="1" type="ORF">RhiirA4_465231</name>
</gene>
<dbReference type="AlphaFoldDB" id="A0A2I1GRL8"/>
<dbReference type="VEuPathDB" id="FungiDB:RhiirFUN_016243"/>
<sequence>MTSLNIKPLYRTLHVLYFALFETEIKHSSLQKKNHEWKPCQVNIQLGDTGNFWALDKNNVVLRRKGLNLTTVPFGPTPGFVKGSSINRFHGESIKSNGYDEQLTLSSTIHDLTQCWHFSSGGIIRPCDDLLQAWAVTAVPAPGFIYTVKLKRIGSVPGEFQTWRGHCMVFMKSYQLADKSLI</sequence>
<reference evidence="1 2" key="1">
    <citation type="submission" date="2015-10" db="EMBL/GenBank/DDBJ databases">
        <title>Genome analyses suggest a sexual origin of heterokaryosis in a supposedly ancient asexual fungus.</title>
        <authorList>
            <person name="Ropars J."/>
            <person name="Sedzielewska K."/>
            <person name="Noel J."/>
            <person name="Charron P."/>
            <person name="Farinelli L."/>
            <person name="Marton T."/>
            <person name="Kruger M."/>
            <person name="Pelin A."/>
            <person name="Brachmann A."/>
            <person name="Corradi N."/>
        </authorList>
    </citation>
    <scope>NUCLEOTIDE SEQUENCE [LARGE SCALE GENOMIC DNA]</scope>
    <source>
        <strain evidence="1 2">A4</strain>
    </source>
</reference>
<dbReference type="EMBL" id="LLXI01000727">
    <property type="protein sequence ID" value="PKY49302.1"/>
    <property type="molecule type" value="Genomic_DNA"/>
</dbReference>
<name>A0A2I1GRL8_9GLOM</name>
<protein>
    <submittedName>
        <fullName evidence="1">Uncharacterized protein</fullName>
    </submittedName>
</protein>
<evidence type="ECO:0000313" key="2">
    <source>
        <dbReference type="Proteomes" id="UP000234323"/>
    </source>
</evidence>